<sequence>MTEEHDVIRAQKDIRHFEKIYEKYYDRIFHFLRSRVNNDEFTAEDLASSTFEKAIKNIKSFRWQGISFSAWLFQIAYNTLIDFYRSAGRKKISPLPDGDIPDFKDQIEDLNLIADSNTRIKSAINKLNKREQKILHMKFYEGYTNKRIAKLIKLSETNVSTIIYRTMKKLRPLLSAEGYTDG</sequence>
<evidence type="ECO:0000256" key="2">
    <source>
        <dbReference type="ARBA" id="ARBA00023015"/>
    </source>
</evidence>
<evidence type="ECO:0000256" key="1">
    <source>
        <dbReference type="ARBA" id="ARBA00010641"/>
    </source>
</evidence>
<keyword evidence="3" id="KW-0731">Sigma factor</keyword>
<evidence type="ECO:0000313" key="7">
    <source>
        <dbReference type="Proteomes" id="UP000178771"/>
    </source>
</evidence>
<comment type="similarity">
    <text evidence="1">Belongs to the sigma-70 factor family. ECF subfamily.</text>
</comment>
<dbReference type="SUPFAM" id="SSF88946">
    <property type="entry name" value="Sigma2 domain of RNA polymerase sigma factors"/>
    <property type="match status" value="1"/>
</dbReference>
<dbReference type="InterPro" id="IPR039425">
    <property type="entry name" value="RNA_pol_sigma-70-like"/>
</dbReference>
<dbReference type="InterPro" id="IPR036388">
    <property type="entry name" value="WH-like_DNA-bd_sf"/>
</dbReference>
<evidence type="ECO:0000313" key="6">
    <source>
        <dbReference type="EMBL" id="OGC51350.1"/>
    </source>
</evidence>
<dbReference type="NCBIfam" id="TIGR02937">
    <property type="entry name" value="sigma70-ECF"/>
    <property type="match status" value="1"/>
</dbReference>
<feature type="domain" description="HTH luxR-type" evidence="5">
    <location>
        <begin position="142"/>
        <end position="169"/>
    </location>
</feature>
<evidence type="ECO:0000259" key="5">
    <source>
        <dbReference type="PROSITE" id="PS00622"/>
    </source>
</evidence>
<gene>
    <name evidence="6" type="ORF">A2982_01165</name>
</gene>
<dbReference type="GO" id="GO:0016987">
    <property type="term" value="F:sigma factor activity"/>
    <property type="evidence" value="ECO:0007669"/>
    <property type="project" value="UniProtKB-KW"/>
</dbReference>
<organism evidence="6 7">
    <name type="scientific">candidate division WWE3 bacterium RIFCSPLOWO2_01_FULL_39_13</name>
    <dbReference type="NCBI Taxonomy" id="1802624"/>
    <lineage>
        <taxon>Bacteria</taxon>
        <taxon>Katanobacteria</taxon>
    </lineage>
</organism>
<dbReference type="InterPro" id="IPR007627">
    <property type="entry name" value="RNA_pol_sigma70_r2"/>
</dbReference>
<keyword evidence="2" id="KW-0805">Transcription regulation</keyword>
<dbReference type="PANTHER" id="PTHR43133">
    <property type="entry name" value="RNA POLYMERASE ECF-TYPE SIGMA FACTO"/>
    <property type="match status" value="1"/>
</dbReference>
<dbReference type="InterPro" id="IPR013324">
    <property type="entry name" value="RNA_pol_sigma_r3/r4-like"/>
</dbReference>
<name>A0A1F4V2Q4_UNCKA</name>
<comment type="caution">
    <text evidence="6">The sequence shown here is derived from an EMBL/GenBank/DDBJ whole genome shotgun (WGS) entry which is preliminary data.</text>
</comment>
<keyword evidence="4" id="KW-0804">Transcription</keyword>
<reference evidence="6 7" key="1">
    <citation type="journal article" date="2016" name="Nat. Commun.">
        <title>Thousands of microbial genomes shed light on interconnected biogeochemical processes in an aquifer system.</title>
        <authorList>
            <person name="Anantharaman K."/>
            <person name="Brown C.T."/>
            <person name="Hug L.A."/>
            <person name="Sharon I."/>
            <person name="Castelle C.J."/>
            <person name="Probst A.J."/>
            <person name="Thomas B.C."/>
            <person name="Singh A."/>
            <person name="Wilkins M.J."/>
            <person name="Karaoz U."/>
            <person name="Brodie E.L."/>
            <person name="Williams K.H."/>
            <person name="Hubbard S.S."/>
            <person name="Banfield J.F."/>
        </authorList>
    </citation>
    <scope>NUCLEOTIDE SEQUENCE [LARGE SCALE GENOMIC DNA]</scope>
</reference>
<dbReference type="CDD" id="cd06171">
    <property type="entry name" value="Sigma70_r4"/>
    <property type="match status" value="1"/>
</dbReference>
<dbReference type="InterPro" id="IPR000792">
    <property type="entry name" value="Tscrpt_reg_LuxR_C"/>
</dbReference>
<proteinExistence type="inferred from homology"/>
<dbReference type="Pfam" id="PF08281">
    <property type="entry name" value="Sigma70_r4_2"/>
    <property type="match status" value="1"/>
</dbReference>
<dbReference type="InterPro" id="IPR014284">
    <property type="entry name" value="RNA_pol_sigma-70_dom"/>
</dbReference>
<dbReference type="Gene3D" id="1.10.10.10">
    <property type="entry name" value="Winged helix-like DNA-binding domain superfamily/Winged helix DNA-binding domain"/>
    <property type="match status" value="1"/>
</dbReference>
<dbReference type="PROSITE" id="PS00622">
    <property type="entry name" value="HTH_LUXR_1"/>
    <property type="match status" value="1"/>
</dbReference>
<dbReference type="EMBL" id="MEVH01000025">
    <property type="protein sequence ID" value="OGC51350.1"/>
    <property type="molecule type" value="Genomic_DNA"/>
</dbReference>
<dbReference type="Pfam" id="PF04542">
    <property type="entry name" value="Sigma70_r2"/>
    <property type="match status" value="1"/>
</dbReference>
<dbReference type="InterPro" id="IPR013325">
    <property type="entry name" value="RNA_pol_sigma_r2"/>
</dbReference>
<evidence type="ECO:0000256" key="4">
    <source>
        <dbReference type="ARBA" id="ARBA00023163"/>
    </source>
</evidence>
<dbReference type="GO" id="GO:0003677">
    <property type="term" value="F:DNA binding"/>
    <property type="evidence" value="ECO:0007669"/>
    <property type="project" value="InterPro"/>
</dbReference>
<dbReference type="SUPFAM" id="SSF88659">
    <property type="entry name" value="Sigma3 and sigma4 domains of RNA polymerase sigma factors"/>
    <property type="match status" value="1"/>
</dbReference>
<dbReference type="Gene3D" id="1.10.1740.10">
    <property type="match status" value="1"/>
</dbReference>
<dbReference type="GO" id="GO:0006352">
    <property type="term" value="P:DNA-templated transcription initiation"/>
    <property type="evidence" value="ECO:0007669"/>
    <property type="project" value="InterPro"/>
</dbReference>
<dbReference type="STRING" id="1802624.A2982_01165"/>
<evidence type="ECO:0000256" key="3">
    <source>
        <dbReference type="ARBA" id="ARBA00023082"/>
    </source>
</evidence>
<accession>A0A1F4V2Q4</accession>
<protein>
    <recommendedName>
        <fullName evidence="5">HTH luxR-type domain-containing protein</fullName>
    </recommendedName>
</protein>
<dbReference type="InterPro" id="IPR013249">
    <property type="entry name" value="RNA_pol_sigma70_r4_t2"/>
</dbReference>
<dbReference type="AlphaFoldDB" id="A0A1F4V2Q4"/>
<dbReference type="Proteomes" id="UP000178771">
    <property type="component" value="Unassembled WGS sequence"/>
</dbReference>
<dbReference type="PANTHER" id="PTHR43133:SF51">
    <property type="entry name" value="RNA POLYMERASE SIGMA FACTOR"/>
    <property type="match status" value="1"/>
</dbReference>